<feature type="region of interest" description="Disordered" evidence="1">
    <location>
        <begin position="47"/>
        <end position="82"/>
    </location>
</feature>
<feature type="transmembrane region" description="Helical" evidence="2">
    <location>
        <begin position="12"/>
        <end position="31"/>
    </location>
</feature>
<sequence>MYAQENMCGLYIYLGIVGFMFLLLILLLLYLNKVACFAKCKGKTCFDSRKPVTSNDEETHTNGQIPGTAVKEKETNESSSPS</sequence>
<keyword evidence="4" id="KW-1185">Reference proteome</keyword>
<gene>
    <name evidence="3" type="ORF">DEA37_0012223</name>
</gene>
<dbReference type="AlphaFoldDB" id="A0A5J4NPQ9"/>
<comment type="caution">
    <text evidence="3">The sequence shown here is derived from an EMBL/GenBank/DDBJ whole genome shotgun (WGS) entry which is preliminary data.</text>
</comment>
<evidence type="ECO:0000256" key="2">
    <source>
        <dbReference type="SAM" id="Phobius"/>
    </source>
</evidence>
<evidence type="ECO:0000256" key="1">
    <source>
        <dbReference type="SAM" id="MobiDB-lite"/>
    </source>
</evidence>
<keyword evidence="2" id="KW-1133">Transmembrane helix</keyword>
<evidence type="ECO:0000313" key="4">
    <source>
        <dbReference type="Proteomes" id="UP000324629"/>
    </source>
</evidence>
<dbReference type="EMBL" id="QNGE01001444">
    <property type="protein sequence ID" value="KAA3677566.1"/>
    <property type="molecule type" value="Genomic_DNA"/>
</dbReference>
<dbReference type="Proteomes" id="UP000324629">
    <property type="component" value="Unassembled WGS sequence"/>
</dbReference>
<evidence type="ECO:0000313" key="3">
    <source>
        <dbReference type="EMBL" id="KAA3677566.1"/>
    </source>
</evidence>
<keyword evidence="2" id="KW-0472">Membrane</keyword>
<organism evidence="3 4">
    <name type="scientific">Paragonimus westermani</name>
    <dbReference type="NCBI Taxonomy" id="34504"/>
    <lineage>
        <taxon>Eukaryota</taxon>
        <taxon>Metazoa</taxon>
        <taxon>Spiralia</taxon>
        <taxon>Lophotrochozoa</taxon>
        <taxon>Platyhelminthes</taxon>
        <taxon>Trematoda</taxon>
        <taxon>Digenea</taxon>
        <taxon>Plagiorchiida</taxon>
        <taxon>Troglotremata</taxon>
        <taxon>Troglotrematidae</taxon>
        <taxon>Paragonimus</taxon>
    </lineage>
</organism>
<proteinExistence type="predicted"/>
<reference evidence="3 4" key="1">
    <citation type="journal article" date="2019" name="Gigascience">
        <title>Whole-genome sequence of the oriental lung fluke Paragonimus westermani.</title>
        <authorList>
            <person name="Oey H."/>
            <person name="Zakrzewski M."/>
            <person name="Narain K."/>
            <person name="Devi K.R."/>
            <person name="Agatsuma T."/>
            <person name="Nawaratna S."/>
            <person name="Gobert G.N."/>
            <person name="Jones M.K."/>
            <person name="Ragan M.A."/>
            <person name="McManus D.P."/>
            <person name="Krause L."/>
        </authorList>
    </citation>
    <scope>NUCLEOTIDE SEQUENCE [LARGE SCALE GENOMIC DNA]</scope>
    <source>
        <strain evidence="3 4">IND2009</strain>
    </source>
</reference>
<protein>
    <submittedName>
        <fullName evidence="3">Uncharacterized protein</fullName>
    </submittedName>
</protein>
<accession>A0A5J4NPQ9</accession>
<name>A0A5J4NPQ9_9TREM</name>
<keyword evidence="2" id="KW-0812">Transmembrane</keyword>